<gene>
    <name evidence="4" type="ORF">GT037_006920</name>
</gene>
<dbReference type="Proteomes" id="UP000596902">
    <property type="component" value="Unassembled WGS sequence"/>
</dbReference>
<dbReference type="Pfam" id="PF00857">
    <property type="entry name" value="Isochorismatase"/>
    <property type="match status" value="1"/>
</dbReference>
<dbReference type="SUPFAM" id="SSF52499">
    <property type="entry name" value="Isochorismatase-like hydrolases"/>
    <property type="match status" value="1"/>
</dbReference>
<feature type="domain" description="Isochorismatase-like" evidence="3">
    <location>
        <begin position="117"/>
        <end position="314"/>
    </location>
</feature>
<comment type="similarity">
    <text evidence="1">Belongs to the isochorismatase family.</text>
</comment>
<name>A0A8H7B0W4_9PLEO</name>
<dbReference type="CDD" id="cd00431">
    <property type="entry name" value="cysteine_hydrolases"/>
    <property type="match status" value="1"/>
</dbReference>
<feature type="compositionally biased region" description="Basic and acidic residues" evidence="2">
    <location>
        <begin position="523"/>
        <end position="532"/>
    </location>
</feature>
<feature type="region of interest" description="Disordered" evidence="2">
    <location>
        <begin position="519"/>
        <end position="541"/>
    </location>
</feature>
<dbReference type="GO" id="GO:0030162">
    <property type="term" value="P:regulation of proteolysis"/>
    <property type="evidence" value="ECO:0007669"/>
    <property type="project" value="TreeGrafter"/>
</dbReference>
<dbReference type="EMBL" id="JAAABM010000009">
    <property type="protein sequence ID" value="KAF7675157.1"/>
    <property type="molecule type" value="Genomic_DNA"/>
</dbReference>
<dbReference type="CDD" id="cd00866">
    <property type="entry name" value="PEBP_euk"/>
    <property type="match status" value="1"/>
</dbReference>
<dbReference type="AlphaFoldDB" id="A0A8H7B0W4"/>
<protein>
    <recommendedName>
        <fullName evidence="3">Isochorismatase-like domain-containing protein</fullName>
    </recommendedName>
</protein>
<dbReference type="PANTHER" id="PTHR11362">
    <property type="entry name" value="PHOSPHATIDYLETHANOLAMINE-BINDING PROTEIN"/>
    <property type="match status" value="1"/>
</dbReference>
<dbReference type="SUPFAM" id="SSF49777">
    <property type="entry name" value="PEBP-like"/>
    <property type="match status" value="1"/>
</dbReference>
<dbReference type="InterPro" id="IPR035810">
    <property type="entry name" value="PEBP_euk"/>
</dbReference>
<dbReference type="InterPro" id="IPR008914">
    <property type="entry name" value="PEBP"/>
</dbReference>
<evidence type="ECO:0000313" key="4">
    <source>
        <dbReference type="EMBL" id="KAF7675157.1"/>
    </source>
</evidence>
<comment type="caution">
    <text evidence="4">The sequence shown here is derived from an EMBL/GenBank/DDBJ whole genome shotgun (WGS) entry which is preliminary data.</text>
</comment>
<proteinExistence type="inferred from homology"/>
<evidence type="ECO:0000256" key="1">
    <source>
        <dbReference type="ARBA" id="ARBA00006336"/>
    </source>
</evidence>
<accession>A0A8H7B0W4</accession>
<dbReference type="PANTHER" id="PTHR11362:SF148">
    <property type="entry name" value="CARBOXYPEPTIDASE Y INHIBITOR"/>
    <property type="match status" value="1"/>
</dbReference>
<dbReference type="GO" id="GO:0005543">
    <property type="term" value="F:phospholipid binding"/>
    <property type="evidence" value="ECO:0007669"/>
    <property type="project" value="TreeGrafter"/>
</dbReference>
<dbReference type="GO" id="GO:0030414">
    <property type="term" value="F:peptidase inhibitor activity"/>
    <property type="evidence" value="ECO:0007669"/>
    <property type="project" value="TreeGrafter"/>
</dbReference>
<dbReference type="Gene3D" id="3.90.280.10">
    <property type="entry name" value="PEBP-like"/>
    <property type="match status" value="1"/>
</dbReference>
<evidence type="ECO:0000256" key="2">
    <source>
        <dbReference type="SAM" id="MobiDB-lite"/>
    </source>
</evidence>
<evidence type="ECO:0000313" key="5">
    <source>
        <dbReference type="Proteomes" id="UP000596902"/>
    </source>
</evidence>
<dbReference type="GeneID" id="62205145"/>
<sequence>MISYPHHLCTDLPPESILGILPLTTLTYFALVISDGSMASESLVLTTTTTTEEQHKDITVGTITCTAPIPFGGEEQWLYLPATKKFDLSRGSQQKMVFECDEEGRNHTGFMIDPGNSVLIVVDMQNYFVHPLYRDHAAGIAAIEPTLKVIERCRKEGIQIAWLNWGITDHDLKKMAPAIQRGFSKSLGWHVGLGAQLPDNQGRCLFKRTWNAELYDPFKAVAQPGDLYFDKTRMSGLWSEKEPLHEYLRASGKQTLLFAGVNTDQCVFGTVSDAYSYGWDCVLISDCTGTMTGRGAQELAEYQISQNMGFVTTSSAFYKQFADTMFSQLSIGLTCLLQLCGTTALPTEQKPLLLNGPKNVQAVRTKLQHAEIIPTVIDDFLPSLTLSVLWSDAKAKLGNTIDPEDLQEQPSIVLHDDTSPDGIHSTSDMSYVVTLTDPDAPSRDNPKWSEMCHWIASNVTTAQNTFSILPLPEFGLTEQTESTDGGPEDVMEYKPPGPPPKTGKHRYVFLVFAPKNGTTDSLHLSKPEDRQHWGTGKKGGGVRDWAEHNGLVPVAANFIYSQNDKQ</sequence>
<organism evidence="4 5">
    <name type="scientific">Alternaria burnsii</name>
    <dbReference type="NCBI Taxonomy" id="1187904"/>
    <lineage>
        <taxon>Eukaryota</taxon>
        <taxon>Fungi</taxon>
        <taxon>Dikarya</taxon>
        <taxon>Ascomycota</taxon>
        <taxon>Pezizomycotina</taxon>
        <taxon>Dothideomycetes</taxon>
        <taxon>Pleosporomycetidae</taxon>
        <taxon>Pleosporales</taxon>
        <taxon>Pleosporineae</taxon>
        <taxon>Pleosporaceae</taxon>
        <taxon>Alternaria</taxon>
        <taxon>Alternaria sect. Alternaria</taxon>
    </lineage>
</organism>
<dbReference type="RefSeq" id="XP_038785439.1">
    <property type="nucleotide sequence ID" value="XM_038931967.1"/>
</dbReference>
<dbReference type="GO" id="GO:0046578">
    <property type="term" value="P:regulation of Ras protein signal transduction"/>
    <property type="evidence" value="ECO:0007669"/>
    <property type="project" value="TreeGrafter"/>
</dbReference>
<dbReference type="Gene3D" id="3.40.50.850">
    <property type="entry name" value="Isochorismatase-like"/>
    <property type="match status" value="1"/>
</dbReference>
<reference evidence="4" key="1">
    <citation type="submission" date="2020-01" db="EMBL/GenBank/DDBJ databases">
        <authorList>
            <person name="Feng Z.H.Z."/>
        </authorList>
    </citation>
    <scope>NUCLEOTIDE SEQUENCE</scope>
    <source>
        <strain evidence="4">CBS107.38</strain>
    </source>
</reference>
<dbReference type="InterPro" id="IPR000868">
    <property type="entry name" value="Isochorismatase-like_dom"/>
</dbReference>
<keyword evidence="5" id="KW-1185">Reference proteome</keyword>
<reference evidence="4" key="2">
    <citation type="submission" date="2020-08" db="EMBL/GenBank/DDBJ databases">
        <title>Draft Genome Sequence of Cumin Blight Pathogen Alternaria burnsii.</title>
        <authorList>
            <person name="Feng Z."/>
        </authorList>
    </citation>
    <scope>NUCLEOTIDE SEQUENCE</scope>
    <source>
        <strain evidence="4">CBS107.38</strain>
    </source>
</reference>
<evidence type="ECO:0000259" key="3">
    <source>
        <dbReference type="Pfam" id="PF00857"/>
    </source>
</evidence>
<dbReference type="Pfam" id="PF01161">
    <property type="entry name" value="PBP"/>
    <property type="match status" value="1"/>
</dbReference>
<dbReference type="InterPro" id="IPR036610">
    <property type="entry name" value="PEBP-like_sf"/>
</dbReference>
<dbReference type="InterPro" id="IPR036380">
    <property type="entry name" value="Isochorismatase-like_sf"/>
</dbReference>